<dbReference type="InterPro" id="IPR005119">
    <property type="entry name" value="LysR_subst-bd"/>
</dbReference>
<dbReference type="FunFam" id="1.10.10.10:FF:000001">
    <property type="entry name" value="LysR family transcriptional regulator"/>
    <property type="match status" value="1"/>
</dbReference>
<dbReference type="SUPFAM" id="SSF46785">
    <property type="entry name" value="Winged helix' DNA-binding domain"/>
    <property type="match status" value="1"/>
</dbReference>
<keyword evidence="7" id="KW-1185">Reference proteome</keyword>
<evidence type="ECO:0000256" key="2">
    <source>
        <dbReference type="ARBA" id="ARBA00023015"/>
    </source>
</evidence>
<accession>A0A4S3MKS4</accession>
<dbReference type="InterPro" id="IPR036390">
    <property type="entry name" value="WH_DNA-bd_sf"/>
</dbReference>
<dbReference type="EMBL" id="SSND01000003">
    <property type="protein sequence ID" value="THD82746.1"/>
    <property type="molecule type" value="Genomic_DNA"/>
</dbReference>
<dbReference type="PRINTS" id="PR00039">
    <property type="entry name" value="HTHLYSR"/>
</dbReference>
<dbReference type="PANTHER" id="PTHR30346:SF0">
    <property type="entry name" value="HCA OPERON TRANSCRIPTIONAL ACTIVATOR HCAR"/>
    <property type="match status" value="1"/>
</dbReference>
<dbReference type="GO" id="GO:0003677">
    <property type="term" value="F:DNA binding"/>
    <property type="evidence" value="ECO:0007669"/>
    <property type="project" value="UniProtKB-KW"/>
</dbReference>
<evidence type="ECO:0000313" key="7">
    <source>
        <dbReference type="Proteomes" id="UP000309450"/>
    </source>
</evidence>
<dbReference type="Gene3D" id="1.10.10.10">
    <property type="entry name" value="Winged helix-like DNA-binding domain superfamily/Winged helix DNA-binding domain"/>
    <property type="match status" value="1"/>
</dbReference>
<dbReference type="Pfam" id="PF03466">
    <property type="entry name" value="LysR_substrate"/>
    <property type="match status" value="1"/>
</dbReference>
<dbReference type="PROSITE" id="PS50931">
    <property type="entry name" value="HTH_LYSR"/>
    <property type="match status" value="1"/>
</dbReference>
<dbReference type="GO" id="GO:0032993">
    <property type="term" value="C:protein-DNA complex"/>
    <property type="evidence" value="ECO:0007669"/>
    <property type="project" value="TreeGrafter"/>
</dbReference>
<proteinExistence type="inferred from homology"/>
<organism evidence="6 7">
    <name type="scientific">Aliigemmobacter aestuarii</name>
    <dbReference type="NCBI Taxonomy" id="1445661"/>
    <lineage>
        <taxon>Bacteria</taxon>
        <taxon>Pseudomonadati</taxon>
        <taxon>Pseudomonadota</taxon>
        <taxon>Alphaproteobacteria</taxon>
        <taxon>Rhodobacterales</taxon>
        <taxon>Paracoccaceae</taxon>
        <taxon>Aliigemmobacter</taxon>
    </lineage>
</organism>
<keyword evidence="2" id="KW-0805">Transcription regulation</keyword>
<dbReference type="PANTHER" id="PTHR30346">
    <property type="entry name" value="TRANSCRIPTIONAL DUAL REGULATOR HCAR-RELATED"/>
    <property type="match status" value="1"/>
</dbReference>
<dbReference type="Pfam" id="PF00126">
    <property type="entry name" value="HTH_1"/>
    <property type="match status" value="1"/>
</dbReference>
<gene>
    <name evidence="6" type="ORF">E7811_11315</name>
</gene>
<dbReference type="InterPro" id="IPR036388">
    <property type="entry name" value="WH-like_DNA-bd_sf"/>
</dbReference>
<evidence type="ECO:0000313" key="6">
    <source>
        <dbReference type="EMBL" id="THD82746.1"/>
    </source>
</evidence>
<protein>
    <submittedName>
        <fullName evidence="6">LysR family transcriptional regulator</fullName>
    </submittedName>
</protein>
<dbReference type="GO" id="GO:0003700">
    <property type="term" value="F:DNA-binding transcription factor activity"/>
    <property type="evidence" value="ECO:0007669"/>
    <property type="project" value="InterPro"/>
</dbReference>
<comment type="similarity">
    <text evidence="1">Belongs to the LysR transcriptional regulatory family.</text>
</comment>
<evidence type="ECO:0000256" key="1">
    <source>
        <dbReference type="ARBA" id="ARBA00009437"/>
    </source>
</evidence>
<dbReference type="Proteomes" id="UP000309450">
    <property type="component" value="Unassembled WGS sequence"/>
</dbReference>
<dbReference type="OrthoDB" id="9803735at2"/>
<evidence type="ECO:0000259" key="5">
    <source>
        <dbReference type="PROSITE" id="PS50931"/>
    </source>
</evidence>
<dbReference type="AlphaFoldDB" id="A0A4S3MKS4"/>
<dbReference type="Gene3D" id="3.40.190.10">
    <property type="entry name" value="Periplasmic binding protein-like II"/>
    <property type="match status" value="2"/>
</dbReference>
<comment type="caution">
    <text evidence="6">The sequence shown here is derived from an EMBL/GenBank/DDBJ whole genome shotgun (WGS) entry which is preliminary data.</text>
</comment>
<evidence type="ECO:0000256" key="4">
    <source>
        <dbReference type="ARBA" id="ARBA00023163"/>
    </source>
</evidence>
<sequence>MSLTIRQLRYFIAAAETGQVSHAAMELNISQSAVTAGIQALEATLGARLLSRTAQGVSVTPEGARFLSRAKGIIAAVEEATRSPLGEETQVVGRLRLGLTYTVAGYFMARHYAAFRRIYPGITLELSEQPRSAIENALVSGGLDLAVMLTSNLANTGELASETLFRSRRRIWLPSDHRLLSAPEISLRDVAKEPYVMLTVDEASRTAGRYWDRYGLVPKIVFSTSSVEAVRSMVAAGMGVTILSDMVYRPWSLEGQRIEQRQPTEPVPSMDVGLTWSNARPLSGPAKVFSAFISAALGLGT</sequence>
<dbReference type="SUPFAM" id="SSF53850">
    <property type="entry name" value="Periplasmic binding protein-like II"/>
    <property type="match status" value="1"/>
</dbReference>
<evidence type="ECO:0000256" key="3">
    <source>
        <dbReference type="ARBA" id="ARBA00023125"/>
    </source>
</evidence>
<reference evidence="6 7" key="1">
    <citation type="submission" date="2019-04" db="EMBL/GenBank/DDBJ databases">
        <title>Draft genome sequence of Gemmobacter aestuarii sp. nov.</title>
        <authorList>
            <person name="Hameed A."/>
            <person name="Lin S.-Y."/>
            <person name="Shahina M."/>
            <person name="Lai W.-A."/>
            <person name="Young C.-C."/>
        </authorList>
    </citation>
    <scope>NUCLEOTIDE SEQUENCE [LARGE SCALE GENOMIC DNA]</scope>
    <source>
        <strain evidence="6 7">CC-PW-75</strain>
    </source>
</reference>
<feature type="domain" description="HTH lysR-type" evidence="5">
    <location>
        <begin position="3"/>
        <end position="60"/>
    </location>
</feature>
<dbReference type="RefSeq" id="WP_136394774.1">
    <property type="nucleotide sequence ID" value="NZ_SSND01000003.1"/>
</dbReference>
<dbReference type="InterPro" id="IPR000847">
    <property type="entry name" value="LysR_HTH_N"/>
</dbReference>
<name>A0A4S3MKS4_9RHOB</name>
<keyword evidence="3" id="KW-0238">DNA-binding</keyword>
<keyword evidence="4" id="KW-0804">Transcription</keyword>